<evidence type="ECO:0000313" key="1">
    <source>
        <dbReference type="EMBL" id="MBD2609651.1"/>
    </source>
</evidence>
<dbReference type="GO" id="GO:0004674">
    <property type="term" value="F:protein serine/threonine kinase activity"/>
    <property type="evidence" value="ECO:0007669"/>
    <property type="project" value="UniProtKB-KW"/>
</dbReference>
<protein>
    <submittedName>
        <fullName evidence="1">Serine/threonine protein kinase</fullName>
    </submittedName>
</protein>
<keyword evidence="1" id="KW-0723">Serine/threonine-protein kinase</keyword>
<sequence>KISLRYQLFGFKYHRPRPASRHQILKLERTQTTYKKDSEGNRIEVKPQVNIWAGTKKFGIGGGGLLSEIELDWLANELSDWLGLPVIKEK</sequence>
<dbReference type="Proteomes" id="UP000660380">
    <property type="component" value="Unassembled WGS sequence"/>
</dbReference>
<feature type="non-terminal residue" evidence="1">
    <location>
        <position position="1"/>
    </location>
</feature>
<comment type="caution">
    <text evidence="1">The sequence shown here is derived from an EMBL/GenBank/DDBJ whole genome shotgun (WGS) entry which is preliminary data.</text>
</comment>
<keyword evidence="2" id="KW-1185">Reference proteome</keyword>
<accession>A0ABR8H315</accession>
<name>A0ABR8H315_9CYAN</name>
<proteinExistence type="predicted"/>
<keyword evidence="1" id="KW-0418">Kinase</keyword>
<dbReference type="EMBL" id="JACJTA010000187">
    <property type="protein sequence ID" value="MBD2609651.1"/>
    <property type="molecule type" value="Genomic_DNA"/>
</dbReference>
<reference evidence="1 2" key="1">
    <citation type="journal article" date="2020" name="ISME J.">
        <title>Comparative genomics reveals insights into cyanobacterial evolution and habitat adaptation.</title>
        <authorList>
            <person name="Chen M.Y."/>
            <person name="Teng W.K."/>
            <person name="Zhao L."/>
            <person name="Hu C.X."/>
            <person name="Zhou Y.K."/>
            <person name="Han B.P."/>
            <person name="Song L.R."/>
            <person name="Shu W.S."/>
        </authorList>
    </citation>
    <scope>NUCLEOTIDE SEQUENCE [LARGE SCALE GENOMIC DNA]</scope>
    <source>
        <strain evidence="1 2">FACHB-248</strain>
    </source>
</reference>
<keyword evidence="1" id="KW-0808">Transferase</keyword>
<organism evidence="1 2">
    <name type="scientific">Scytonema hofmannii FACHB-248</name>
    <dbReference type="NCBI Taxonomy" id="1842502"/>
    <lineage>
        <taxon>Bacteria</taxon>
        <taxon>Bacillati</taxon>
        <taxon>Cyanobacteriota</taxon>
        <taxon>Cyanophyceae</taxon>
        <taxon>Nostocales</taxon>
        <taxon>Scytonemataceae</taxon>
        <taxon>Scytonema</taxon>
    </lineage>
</organism>
<gene>
    <name evidence="1" type="ORF">H6G81_35495</name>
</gene>
<evidence type="ECO:0000313" key="2">
    <source>
        <dbReference type="Proteomes" id="UP000660380"/>
    </source>
</evidence>